<reference evidence="2 3" key="1">
    <citation type="submission" date="2020-02" db="EMBL/GenBank/DDBJ databases">
        <title>Acidophilic actinobacteria isolated from forest soil.</title>
        <authorList>
            <person name="Golinska P."/>
        </authorList>
    </citation>
    <scope>NUCLEOTIDE SEQUENCE [LARGE SCALE GENOMIC DNA]</scope>
    <source>
        <strain evidence="2 3">NL8</strain>
    </source>
</reference>
<feature type="region of interest" description="Disordered" evidence="1">
    <location>
        <begin position="41"/>
        <end position="75"/>
    </location>
</feature>
<dbReference type="Proteomes" id="UP000730482">
    <property type="component" value="Unassembled WGS sequence"/>
</dbReference>
<proteinExistence type="predicted"/>
<organism evidence="2 3">
    <name type="scientific">Catenulispora pinistramenti</name>
    <dbReference type="NCBI Taxonomy" id="2705254"/>
    <lineage>
        <taxon>Bacteria</taxon>
        <taxon>Bacillati</taxon>
        <taxon>Actinomycetota</taxon>
        <taxon>Actinomycetes</taxon>
        <taxon>Catenulisporales</taxon>
        <taxon>Catenulisporaceae</taxon>
        <taxon>Catenulispora</taxon>
    </lineage>
</organism>
<accession>A0ABS5L1G3</accession>
<keyword evidence="3" id="KW-1185">Reference proteome</keyword>
<evidence type="ECO:0000313" key="2">
    <source>
        <dbReference type="EMBL" id="MBS2552163.1"/>
    </source>
</evidence>
<gene>
    <name evidence="2" type="ORF">KGQ19_35435</name>
</gene>
<protein>
    <submittedName>
        <fullName evidence="2">Uncharacterized protein</fullName>
    </submittedName>
</protein>
<sequence>MKSMESPETHGLPEVGALVRDATGRIGRLMAYTRARAWLRPPTGGREWDVEPETITEIPGWDGAAPGKEAATNNH</sequence>
<comment type="caution">
    <text evidence="2">The sequence shown here is derived from an EMBL/GenBank/DDBJ whole genome shotgun (WGS) entry which is preliminary data.</text>
</comment>
<evidence type="ECO:0000313" key="3">
    <source>
        <dbReference type="Proteomes" id="UP000730482"/>
    </source>
</evidence>
<dbReference type="RefSeq" id="WP_212017486.1">
    <property type="nucleotide sequence ID" value="NZ_JAAFYZ010000174.1"/>
</dbReference>
<evidence type="ECO:0000256" key="1">
    <source>
        <dbReference type="SAM" id="MobiDB-lite"/>
    </source>
</evidence>
<name>A0ABS5L1G3_9ACTN</name>
<dbReference type="EMBL" id="JAAFYZ010000174">
    <property type="protein sequence ID" value="MBS2552163.1"/>
    <property type="molecule type" value="Genomic_DNA"/>
</dbReference>